<dbReference type="PANTHER" id="PTHR45033">
    <property type="match status" value="1"/>
</dbReference>
<dbReference type="GeneID" id="27906620"/>
<dbReference type="InterPro" id="IPR011032">
    <property type="entry name" value="GroES-like_sf"/>
</dbReference>
<dbReference type="eggNOG" id="KOG1198">
    <property type="taxonomic scope" value="Eukaryota"/>
</dbReference>
<evidence type="ECO:0000259" key="2">
    <source>
        <dbReference type="SMART" id="SM00829"/>
    </source>
</evidence>
<organism evidence="3 4">
    <name type="scientific">Sphaerulina musiva (strain SO2202)</name>
    <name type="common">Poplar stem canker fungus</name>
    <name type="synonym">Septoria musiva</name>
    <dbReference type="NCBI Taxonomy" id="692275"/>
    <lineage>
        <taxon>Eukaryota</taxon>
        <taxon>Fungi</taxon>
        <taxon>Dikarya</taxon>
        <taxon>Ascomycota</taxon>
        <taxon>Pezizomycotina</taxon>
        <taxon>Dothideomycetes</taxon>
        <taxon>Dothideomycetidae</taxon>
        <taxon>Mycosphaerellales</taxon>
        <taxon>Mycosphaerellaceae</taxon>
        <taxon>Sphaerulina</taxon>
    </lineage>
</organism>
<keyword evidence="4" id="KW-1185">Reference proteome</keyword>
<name>M3C3P3_SPHMS</name>
<dbReference type="RefSeq" id="XP_016762992.1">
    <property type="nucleotide sequence ID" value="XM_016909483.1"/>
</dbReference>
<dbReference type="InterPro" id="IPR013154">
    <property type="entry name" value="ADH-like_N"/>
</dbReference>
<dbReference type="SUPFAM" id="SSF50129">
    <property type="entry name" value="GroES-like"/>
    <property type="match status" value="1"/>
</dbReference>
<dbReference type="FunFam" id="3.40.50.720:FF:000481">
    <property type="entry name" value="Alcohol dehydrogenase, variant"/>
    <property type="match status" value="1"/>
</dbReference>
<dbReference type="InterPro" id="IPR036291">
    <property type="entry name" value="NAD(P)-bd_dom_sf"/>
</dbReference>
<dbReference type="AlphaFoldDB" id="M3C3P3"/>
<dbReference type="Gene3D" id="3.90.180.10">
    <property type="entry name" value="Medium-chain alcohol dehydrogenases, catalytic domain"/>
    <property type="match status" value="1"/>
</dbReference>
<protein>
    <submittedName>
        <fullName evidence="3">NAD(P)-binding protein</fullName>
    </submittedName>
</protein>
<dbReference type="Pfam" id="PF08240">
    <property type="entry name" value="ADH_N"/>
    <property type="match status" value="1"/>
</dbReference>
<dbReference type="OMA" id="LNHHDLW"/>
<dbReference type="STRING" id="692275.M3C3P3"/>
<dbReference type="SMART" id="SM00829">
    <property type="entry name" value="PKS_ER"/>
    <property type="match status" value="1"/>
</dbReference>
<evidence type="ECO:0000313" key="3">
    <source>
        <dbReference type="EMBL" id="EMF14871.1"/>
    </source>
</evidence>
<accession>M3C3P3</accession>
<evidence type="ECO:0000256" key="1">
    <source>
        <dbReference type="SAM" id="Phobius"/>
    </source>
</evidence>
<dbReference type="CDD" id="cd05188">
    <property type="entry name" value="MDR"/>
    <property type="match status" value="1"/>
</dbReference>
<dbReference type="OrthoDB" id="449487at2759"/>
<dbReference type="Pfam" id="PF00107">
    <property type="entry name" value="ADH_zinc_N"/>
    <property type="match status" value="1"/>
</dbReference>
<dbReference type="SUPFAM" id="SSF51735">
    <property type="entry name" value="NAD(P)-binding Rossmann-fold domains"/>
    <property type="match status" value="1"/>
</dbReference>
<proteinExistence type="predicted"/>
<feature type="transmembrane region" description="Helical" evidence="1">
    <location>
        <begin position="177"/>
        <end position="203"/>
    </location>
</feature>
<dbReference type="Proteomes" id="UP000016931">
    <property type="component" value="Unassembled WGS sequence"/>
</dbReference>
<dbReference type="InterPro" id="IPR020843">
    <property type="entry name" value="ER"/>
</dbReference>
<evidence type="ECO:0000313" key="4">
    <source>
        <dbReference type="Proteomes" id="UP000016931"/>
    </source>
</evidence>
<gene>
    <name evidence="3" type="ORF">SEPMUDRAFT_59080</name>
</gene>
<dbReference type="HOGENOM" id="CLU_026673_3_4_1"/>
<dbReference type="InterPro" id="IPR052711">
    <property type="entry name" value="Zinc_ADH-like"/>
</dbReference>
<dbReference type="Gene3D" id="3.40.50.720">
    <property type="entry name" value="NAD(P)-binding Rossmann-like Domain"/>
    <property type="match status" value="1"/>
</dbReference>
<sequence length="372" mass="39347">MPKALVIEKVEGKPGKVYYPLKIIDQPEPQPKDNEVVVKITSAALNHRDLFIRQGLYGAIGFGVPLLADGCGIVIATGNSPQAKNWQGKRVILNPGHGWESDPEGPESSTGYAILGGTTLNPLGTAVEKLVVDAREVEEAPEHLSSNEAAALPLAGLTAWRAVMSKSGSQIQPGRNILITGIGGGVAVMALLFAVAAGANVYVSSGSAEKISLATKKLGAKGGVNYHEKDWDAKLKAMLPLSRPKLDAIIDGAGGDVVQRGVKLLRDGGIISQYGMTTSPKLTWSMPAVLKNLELRGSTMGSRREFSDMVRFVAAKNLRPLVSRAVSCCDGMQNLEGIEGLFEDMKSGKQLGKLVVEISKEGEGDKGNLSKL</sequence>
<dbReference type="InterPro" id="IPR013149">
    <property type="entry name" value="ADH-like_C"/>
</dbReference>
<reference evidence="3 4" key="1">
    <citation type="journal article" date="2012" name="PLoS Pathog.">
        <title>Diverse lifestyles and strategies of plant pathogenesis encoded in the genomes of eighteen Dothideomycetes fungi.</title>
        <authorList>
            <person name="Ohm R.A."/>
            <person name="Feau N."/>
            <person name="Henrissat B."/>
            <person name="Schoch C.L."/>
            <person name="Horwitz B.A."/>
            <person name="Barry K.W."/>
            <person name="Condon B.J."/>
            <person name="Copeland A.C."/>
            <person name="Dhillon B."/>
            <person name="Glaser F."/>
            <person name="Hesse C.N."/>
            <person name="Kosti I."/>
            <person name="LaButti K."/>
            <person name="Lindquist E.A."/>
            <person name="Lucas S."/>
            <person name="Salamov A.A."/>
            <person name="Bradshaw R.E."/>
            <person name="Ciuffetti L."/>
            <person name="Hamelin R.C."/>
            <person name="Kema G.H.J."/>
            <person name="Lawrence C."/>
            <person name="Scott J.A."/>
            <person name="Spatafora J.W."/>
            <person name="Turgeon B.G."/>
            <person name="de Wit P.J.G.M."/>
            <person name="Zhong S."/>
            <person name="Goodwin S.B."/>
            <person name="Grigoriev I.V."/>
        </authorList>
    </citation>
    <scope>NUCLEOTIDE SEQUENCE [LARGE SCALE GENOMIC DNA]</scope>
    <source>
        <strain evidence="3 4">SO2202</strain>
    </source>
</reference>
<keyword evidence="1" id="KW-0812">Transmembrane</keyword>
<keyword evidence="1" id="KW-1133">Transmembrane helix</keyword>
<dbReference type="GO" id="GO:0016491">
    <property type="term" value="F:oxidoreductase activity"/>
    <property type="evidence" value="ECO:0007669"/>
    <property type="project" value="InterPro"/>
</dbReference>
<dbReference type="PANTHER" id="PTHR45033:SF3">
    <property type="entry name" value="DEHYDROGENASE, PUTATIVE (AFU_ORTHOLOGUE AFUA_2G13270)-RELATED"/>
    <property type="match status" value="1"/>
</dbReference>
<keyword evidence="1" id="KW-0472">Membrane</keyword>
<feature type="domain" description="Enoyl reductase (ER)" evidence="2">
    <location>
        <begin position="16"/>
        <end position="356"/>
    </location>
</feature>
<dbReference type="EMBL" id="KB456261">
    <property type="protein sequence ID" value="EMF14871.1"/>
    <property type="molecule type" value="Genomic_DNA"/>
</dbReference>